<protein>
    <submittedName>
        <fullName evidence="2">Uncharacterized protein</fullName>
    </submittedName>
</protein>
<evidence type="ECO:0000313" key="2">
    <source>
        <dbReference type="EMBL" id="CZF85813.1"/>
    </source>
</evidence>
<accession>A0A128FG88</accession>
<dbReference type="RefSeq" id="WP_062713200.1">
    <property type="nucleotide sequence ID" value="NZ_CAWRCI010000044.1"/>
</dbReference>
<evidence type="ECO:0000256" key="1">
    <source>
        <dbReference type="SAM" id="SignalP"/>
    </source>
</evidence>
<feature type="signal peptide" evidence="1">
    <location>
        <begin position="1"/>
        <end position="22"/>
    </location>
</feature>
<proteinExistence type="predicted"/>
<evidence type="ECO:0000313" key="3">
    <source>
        <dbReference type="Proteomes" id="UP000073601"/>
    </source>
</evidence>
<dbReference type="EMBL" id="FIZY01000044">
    <property type="protein sequence ID" value="CZF85813.1"/>
    <property type="molecule type" value="Genomic_DNA"/>
</dbReference>
<gene>
    <name evidence="2" type="ORF">GMA8713_03846</name>
</gene>
<dbReference type="AlphaFoldDB" id="A0A128FG88"/>
<dbReference type="OrthoDB" id="9817950at2"/>
<dbReference type="Proteomes" id="UP000073601">
    <property type="component" value="Unassembled WGS sequence"/>
</dbReference>
<sequence length="469" mass="52744">MKNKKPLFSLLPLAFFCQGSLAKNVFEDSHNLQKVTPICVHPNQQRFISLEGEDKTLNIGFHSLINLNNETKYGIDYTEIDDSQYNLWSVKCPDEYLLEAYLPTVDTRTIFKVIDKKEGMQFAPGVSVNRIKNGSSNEYEILSLAYDVLRKLAVNRVDEDVRRFLEDGNNHYTINLTTLQDEKGSFVDFQEKRIQINLLELGMPYLNINQLESEFTLQRLITHEIVHASAEPGTSEEDVIRRTNLLLSDCEYNDEPRMPVSGSDNNNSRYAFVQASAPPTPSQRFNAFFNRPTKEFVSDPFMWLSAIFSAPSFAGVSMSISRIATRAAMPRIPYQPIGRTNILPRTNSVSSINSLSSSIASSYSSSIETASIETLSSSSSVETASIETLSSNTELDGLGDGPMSLKEQQAFVNKVDEDLEALSIEPHKKISIQFKLSPTAHYLNQAPDIARQFLRGEITVMELYNQMPL</sequence>
<organism evidence="2 3">
    <name type="scientific">Grimontia marina</name>
    <dbReference type="NCBI Taxonomy" id="646534"/>
    <lineage>
        <taxon>Bacteria</taxon>
        <taxon>Pseudomonadati</taxon>
        <taxon>Pseudomonadota</taxon>
        <taxon>Gammaproteobacteria</taxon>
        <taxon>Vibrionales</taxon>
        <taxon>Vibrionaceae</taxon>
        <taxon>Grimontia</taxon>
    </lineage>
</organism>
<name>A0A128FG88_9GAMM</name>
<reference evidence="3" key="1">
    <citation type="submission" date="2016-02" db="EMBL/GenBank/DDBJ databases">
        <authorList>
            <person name="Rodrigo-Torres Lidia"/>
            <person name="Arahal R.David."/>
        </authorList>
    </citation>
    <scope>NUCLEOTIDE SEQUENCE [LARGE SCALE GENOMIC DNA]</scope>
    <source>
        <strain evidence="3">CECT 8713</strain>
    </source>
</reference>
<keyword evidence="3" id="KW-1185">Reference proteome</keyword>
<feature type="chain" id="PRO_5007282428" evidence="1">
    <location>
        <begin position="23"/>
        <end position="469"/>
    </location>
</feature>
<keyword evidence="1" id="KW-0732">Signal</keyword>